<dbReference type="PANTHER" id="PTHR40661:SF1">
    <property type="entry name" value="HTH CRO_C1-TYPE DOMAIN-CONTAINING PROTEIN"/>
    <property type="match status" value="1"/>
</dbReference>
<dbReference type="Gene3D" id="1.10.260.40">
    <property type="entry name" value="lambda repressor-like DNA-binding domains"/>
    <property type="match status" value="1"/>
</dbReference>
<sequence>MHYTPDAISHEAFVRRVEALRKDRGINVPKLAALLGEAESTIKNMLYKKTTPNRDRLVAMATVLETTVEYLATGYGPADHHDGSPVSLIVRSLHELAQEQGFFPADEISRPISSHLTSLTLPLPYIQQYGLSAQHTRAAQVENDVMAPFVERGMTILIDVADRKPSEGLFIVVHHGSALIRNVSLTNAGFMLMTSQEMHTAIKLDIGPSDPTDPLQPRLLGRVKAKFRMDPL</sequence>
<dbReference type="SUPFAM" id="SSF47413">
    <property type="entry name" value="lambda repressor-like DNA-binding domains"/>
    <property type="match status" value="1"/>
</dbReference>
<evidence type="ECO:0000313" key="8">
    <source>
        <dbReference type="Proteomes" id="UP000189310"/>
    </source>
</evidence>
<keyword evidence="2" id="KW-0238">DNA-binding</keyword>
<keyword evidence="1" id="KW-0805">Transcription regulation</keyword>
<dbReference type="InterPro" id="IPR010982">
    <property type="entry name" value="Lambda_DNA-bd_dom_sf"/>
</dbReference>
<evidence type="ECO:0000313" key="6">
    <source>
        <dbReference type="EMBL" id="SCZ48605.1"/>
    </source>
</evidence>
<keyword evidence="3" id="KW-0804">Transcription</keyword>
<dbReference type="AlphaFoldDB" id="A0A1G5PGF9"/>
<keyword evidence="8" id="KW-1185">Reference proteome</keyword>
<evidence type="ECO:0000256" key="2">
    <source>
        <dbReference type="ARBA" id="ARBA00023125"/>
    </source>
</evidence>
<proteinExistence type="predicted"/>
<protein>
    <submittedName>
        <fullName evidence="6">Bacteriophage CI repressor helix-turn-helix domain-containing protein</fullName>
    </submittedName>
</protein>
<evidence type="ECO:0000256" key="3">
    <source>
        <dbReference type="ARBA" id="ARBA00023163"/>
    </source>
</evidence>
<dbReference type="GO" id="GO:0003677">
    <property type="term" value="F:DNA binding"/>
    <property type="evidence" value="ECO:0007669"/>
    <property type="project" value="UniProtKB-KW"/>
</dbReference>
<feature type="domain" description="HTH cro/C1-type" evidence="4">
    <location>
        <begin position="17"/>
        <end position="71"/>
    </location>
</feature>
<reference evidence="7" key="2">
    <citation type="submission" date="2016-10" db="EMBL/GenBank/DDBJ databases">
        <authorList>
            <person name="de Groot N.N."/>
        </authorList>
    </citation>
    <scope>NUCLEOTIDE SEQUENCE [LARGE SCALE GENOMIC DNA]</scope>
    <source>
        <strain evidence="7">DSM 15758</strain>
    </source>
</reference>
<dbReference type="Pfam" id="PF01381">
    <property type="entry name" value="HTH_3"/>
    <property type="match status" value="1"/>
</dbReference>
<evidence type="ECO:0000313" key="7">
    <source>
        <dbReference type="Proteomes" id="UP000183046"/>
    </source>
</evidence>
<dbReference type="CDD" id="cd00093">
    <property type="entry name" value="HTH_XRE"/>
    <property type="match status" value="1"/>
</dbReference>
<organism evidence="6 7">
    <name type="scientific">Pseudomonas oryzihabitans</name>
    <dbReference type="NCBI Taxonomy" id="47885"/>
    <lineage>
        <taxon>Bacteria</taxon>
        <taxon>Pseudomonadati</taxon>
        <taxon>Pseudomonadota</taxon>
        <taxon>Gammaproteobacteria</taxon>
        <taxon>Pseudomonadales</taxon>
        <taxon>Pseudomonadaceae</taxon>
        <taxon>Pseudomonas</taxon>
    </lineage>
</organism>
<dbReference type="PROSITE" id="PS50943">
    <property type="entry name" value="HTH_CROC1"/>
    <property type="match status" value="1"/>
</dbReference>
<evidence type="ECO:0000256" key="1">
    <source>
        <dbReference type="ARBA" id="ARBA00023015"/>
    </source>
</evidence>
<dbReference type="InterPro" id="IPR001387">
    <property type="entry name" value="Cro/C1-type_HTH"/>
</dbReference>
<dbReference type="SUPFAM" id="SSF51306">
    <property type="entry name" value="LexA/Signal peptidase"/>
    <property type="match status" value="1"/>
</dbReference>
<reference evidence="6" key="1">
    <citation type="submission" date="2016-10" db="EMBL/GenBank/DDBJ databases">
        <authorList>
            <person name="Varghese N."/>
            <person name="Submissions S."/>
        </authorList>
    </citation>
    <scope>NUCLEOTIDE SEQUENCE</scope>
    <source>
        <strain evidence="6">DSM 15758</strain>
    </source>
</reference>
<dbReference type="SMART" id="SM00530">
    <property type="entry name" value="HTH_XRE"/>
    <property type="match status" value="1"/>
</dbReference>
<dbReference type="Proteomes" id="UP000183046">
    <property type="component" value="Unassembled WGS sequence"/>
</dbReference>
<name>A0A1G5PGF9_9PSED</name>
<dbReference type="RefSeq" id="WP_074585301.1">
    <property type="nucleotide sequence ID" value="NZ_FMWB01000028.1"/>
</dbReference>
<dbReference type="EMBL" id="MTLN01000006">
    <property type="protein sequence ID" value="ONN71240.1"/>
    <property type="molecule type" value="Genomic_DNA"/>
</dbReference>
<dbReference type="PANTHER" id="PTHR40661">
    <property type="match status" value="1"/>
</dbReference>
<dbReference type="OrthoDB" id="5959816at2"/>
<dbReference type="EMBL" id="FMWB01000028">
    <property type="protein sequence ID" value="SCZ48605.1"/>
    <property type="molecule type" value="Genomic_DNA"/>
</dbReference>
<dbReference type="InterPro" id="IPR036286">
    <property type="entry name" value="LexA/Signal_pep-like_sf"/>
</dbReference>
<evidence type="ECO:0000313" key="5">
    <source>
        <dbReference type="EMBL" id="ONN71240.1"/>
    </source>
</evidence>
<gene>
    <name evidence="5" type="ORF">BVL52_12195</name>
    <name evidence="6" type="ORF">SAMN05216279_12830</name>
</gene>
<comment type="caution">
    <text evidence="6">The sequence shown here is derived from an EMBL/GenBank/DDBJ whole genome shotgun (WGS) entry which is preliminary data.</text>
</comment>
<reference evidence="5 8" key="3">
    <citation type="submission" date="2017-01" db="EMBL/GenBank/DDBJ databases">
        <title>Pseudomonas psychrotolerans genome sequencing and assembly.</title>
        <authorList>
            <person name="Vyas B."/>
            <person name="Mayilraj S."/>
        </authorList>
    </citation>
    <scope>NUCLEOTIDE SEQUENCE [LARGE SCALE GENOMIC DNA]</scope>
    <source>
        <strain evidence="5 8">SDS18</strain>
    </source>
</reference>
<accession>A0A1G5PGF9</accession>
<dbReference type="Proteomes" id="UP000189310">
    <property type="component" value="Unassembled WGS sequence"/>
</dbReference>
<evidence type="ECO:0000259" key="4">
    <source>
        <dbReference type="PROSITE" id="PS50943"/>
    </source>
</evidence>